<evidence type="ECO:0000256" key="1">
    <source>
        <dbReference type="SAM" id="Phobius"/>
    </source>
</evidence>
<feature type="transmembrane region" description="Helical" evidence="1">
    <location>
        <begin position="44"/>
        <end position="71"/>
    </location>
</feature>
<name>A0AAN4ZHZ5_9BILA</name>
<organism evidence="2 3">
    <name type="scientific">Pristionchus mayeri</name>
    <dbReference type="NCBI Taxonomy" id="1317129"/>
    <lineage>
        <taxon>Eukaryota</taxon>
        <taxon>Metazoa</taxon>
        <taxon>Ecdysozoa</taxon>
        <taxon>Nematoda</taxon>
        <taxon>Chromadorea</taxon>
        <taxon>Rhabditida</taxon>
        <taxon>Rhabditina</taxon>
        <taxon>Diplogasteromorpha</taxon>
        <taxon>Diplogasteroidea</taxon>
        <taxon>Neodiplogasteridae</taxon>
        <taxon>Pristionchus</taxon>
    </lineage>
</organism>
<reference evidence="3" key="1">
    <citation type="submission" date="2022-10" db="EMBL/GenBank/DDBJ databases">
        <title>Genome assembly of Pristionchus species.</title>
        <authorList>
            <person name="Yoshida K."/>
            <person name="Sommer R.J."/>
        </authorList>
    </citation>
    <scope>NUCLEOTIDE SEQUENCE [LARGE SCALE GENOMIC DNA]</scope>
    <source>
        <strain evidence="3">RS5460</strain>
    </source>
</reference>
<comment type="caution">
    <text evidence="2">The sequence shown here is derived from an EMBL/GenBank/DDBJ whole genome shotgun (WGS) entry which is preliminary data.</text>
</comment>
<keyword evidence="1" id="KW-0472">Membrane</keyword>
<dbReference type="AlphaFoldDB" id="A0AAN4ZHZ5"/>
<evidence type="ECO:0000313" key="2">
    <source>
        <dbReference type="EMBL" id="GMR38050.1"/>
    </source>
</evidence>
<keyword evidence="3" id="KW-1185">Reference proteome</keyword>
<dbReference type="EMBL" id="BTRK01000002">
    <property type="protein sequence ID" value="GMR38050.1"/>
    <property type="molecule type" value="Genomic_DNA"/>
</dbReference>
<proteinExistence type="predicted"/>
<sequence>IHRLDDEMDDESATNWSVDVATEAYSNRFSVLDLRFFGATIPGATVIITISVLLCVLVIAAIVGCLSYWWWFVREDEEENERIPAEQGDLLEKVWKKAEENETNV</sequence>
<protein>
    <submittedName>
        <fullName evidence="2">Uncharacterized protein</fullName>
    </submittedName>
</protein>
<accession>A0AAN4ZHZ5</accession>
<feature type="non-terminal residue" evidence="2">
    <location>
        <position position="1"/>
    </location>
</feature>
<dbReference type="Proteomes" id="UP001328107">
    <property type="component" value="Unassembled WGS sequence"/>
</dbReference>
<keyword evidence="1" id="KW-1133">Transmembrane helix</keyword>
<evidence type="ECO:0000313" key="3">
    <source>
        <dbReference type="Proteomes" id="UP001328107"/>
    </source>
</evidence>
<keyword evidence="1" id="KW-0812">Transmembrane</keyword>
<gene>
    <name evidence="2" type="ORF">PMAYCL1PPCAC_08245</name>
</gene>